<evidence type="ECO:0000259" key="7">
    <source>
        <dbReference type="PROSITE" id="PS50157"/>
    </source>
</evidence>
<dbReference type="Pfam" id="PF00096">
    <property type="entry name" value="zf-C2H2"/>
    <property type="match status" value="1"/>
</dbReference>
<evidence type="ECO:0000256" key="2">
    <source>
        <dbReference type="ARBA" id="ARBA00022737"/>
    </source>
</evidence>
<evidence type="ECO:0000313" key="8">
    <source>
        <dbReference type="Proteomes" id="UP000694865"/>
    </source>
</evidence>
<dbReference type="Proteomes" id="UP000694865">
    <property type="component" value="Unplaced"/>
</dbReference>
<dbReference type="PROSITE" id="PS00028">
    <property type="entry name" value="ZINC_FINGER_C2H2_1"/>
    <property type="match status" value="1"/>
</dbReference>
<feature type="non-terminal residue" evidence="9">
    <location>
        <position position="1"/>
    </location>
</feature>
<dbReference type="GeneID" id="102803264"/>
<dbReference type="InterPro" id="IPR036236">
    <property type="entry name" value="Znf_C2H2_sf"/>
</dbReference>
<evidence type="ECO:0000256" key="6">
    <source>
        <dbReference type="PROSITE-ProRule" id="PRU00042"/>
    </source>
</evidence>
<keyword evidence="1" id="KW-0479">Metal-binding</keyword>
<keyword evidence="5" id="KW-0539">Nucleus</keyword>
<keyword evidence="8" id="KW-1185">Reference proteome</keyword>
<gene>
    <name evidence="9" type="primary">LOC102803264</name>
</gene>
<dbReference type="RefSeq" id="XP_006819137.1">
    <property type="nucleotide sequence ID" value="XM_006819074.1"/>
</dbReference>
<dbReference type="Gene3D" id="3.30.160.60">
    <property type="entry name" value="Classic Zinc Finger"/>
    <property type="match status" value="2"/>
</dbReference>
<keyword evidence="2" id="KW-0677">Repeat</keyword>
<feature type="non-terminal residue" evidence="9">
    <location>
        <position position="57"/>
    </location>
</feature>
<evidence type="ECO:0000256" key="5">
    <source>
        <dbReference type="ARBA" id="ARBA00023242"/>
    </source>
</evidence>
<dbReference type="PANTHER" id="PTHR14003">
    <property type="entry name" value="TRANSCRIPTIONAL REPRESSOR PROTEIN YY"/>
    <property type="match status" value="1"/>
</dbReference>
<evidence type="ECO:0000256" key="1">
    <source>
        <dbReference type="ARBA" id="ARBA00022723"/>
    </source>
</evidence>
<sequence>CKQCKECFTQSSSLKYHMLIHTGLKPFQSCHLKDHMLVHSGVKPFQYKQCDKCFTQS</sequence>
<proteinExistence type="predicted"/>
<keyword evidence="3 6" id="KW-0863">Zinc-finger</keyword>
<evidence type="ECO:0000256" key="4">
    <source>
        <dbReference type="ARBA" id="ARBA00022833"/>
    </source>
</evidence>
<dbReference type="PANTHER" id="PTHR14003:SF23">
    <property type="entry name" value="ZINC FINGER PROTEIN 143"/>
    <property type="match status" value="1"/>
</dbReference>
<accession>A0ABM0MGJ6</accession>
<evidence type="ECO:0000313" key="9">
    <source>
        <dbReference type="RefSeq" id="XP_006819137.1"/>
    </source>
</evidence>
<protein>
    <submittedName>
        <fullName evidence="9">Zinc finger protein 22-like</fullName>
    </submittedName>
</protein>
<keyword evidence="4" id="KW-0862">Zinc</keyword>
<dbReference type="PROSITE" id="PS50157">
    <property type="entry name" value="ZINC_FINGER_C2H2_2"/>
    <property type="match status" value="1"/>
</dbReference>
<reference evidence="9" key="1">
    <citation type="submission" date="2025-08" db="UniProtKB">
        <authorList>
            <consortium name="RefSeq"/>
        </authorList>
    </citation>
    <scope>IDENTIFICATION</scope>
    <source>
        <tissue evidence="9">Testes</tissue>
    </source>
</reference>
<evidence type="ECO:0000256" key="3">
    <source>
        <dbReference type="ARBA" id="ARBA00022771"/>
    </source>
</evidence>
<feature type="domain" description="C2H2-type" evidence="7">
    <location>
        <begin position="1"/>
        <end position="26"/>
    </location>
</feature>
<name>A0ABM0MGJ6_SACKO</name>
<dbReference type="SUPFAM" id="SSF57667">
    <property type="entry name" value="beta-beta-alpha zinc fingers"/>
    <property type="match status" value="2"/>
</dbReference>
<organism evidence="8 9">
    <name type="scientific">Saccoglossus kowalevskii</name>
    <name type="common">Acorn worm</name>
    <dbReference type="NCBI Taxonomy" id="10224"/>
    <lineage>
        <taxon>Eukaryota</taxon>
        <taxon>Metazoa</taxon>
        <taxon>Hemichordata</taxon>
        <taxon>Enteropneusta</taxon>
        <taxon>Harrimaniidae</taxon>
        <taxon>Saccoglossus</taxon>
    </lineage>
</organism>
<dbReference type="InterPro" id="IPR013087">
    <property type="entry name" value="Znf_C2H2_type"/>
</dbReference>